<sequence length="203" mass="22080">MYTDDTVTISIPVCADCFKGTLRGDVIPSGHEDVIHGLPTYIATPKWKPWVKPLGTVVLTTNAFGWSLRNTRALADSYARRVSCILYVPDCMDGKAIPLSLMASFESKPIPILPGSSVSCVGPRTLSRPSPFASSGFTAPVLPLVGRVCDPSWLLCERHRRRMVNLRKSALLGFAGVGSMLSASPILRIPTTGCLYVMEKRSR</sequence>
<accession>A0AAJ0MTT9</accession>
<dbReference type="Proteomes" id="UP001285908">
    <property type="component" value="Unassembled WGS sequence"/>
</dbReference>
<feature type="transmembrane region" description="Helical" evidence="1">
    <location>
        <begin position="170"/>
        <end position="189"/>
    </location>
</feature>
<evidence type="ECO:0000313" key="3">
    <source>
        <dbReference type="Proteomes" id="UP001285908"/>
    </source>
</evidence>
<organism evidence="2 3">
    <name type="scientific">Neurospora hispaniola</name>
    <dbReference type="NCBI Taxonomy" id="588809"/>
    <lineage>
        <taxon>Eukaryota</taxon>
        <taxon>Fungi</taxon>
        <taxon>Dikarya</taxon>
        <taxon>Ascomycota</taxon>
        <taxon>Pezizomycotina</taxon>
        <taxon>Sordariomycetes</taxon>
        <taxon>Sordariomycetidae</taxon>
        <taxon>Sordariales</taxon>
        <taxon>Sordariaceae</taxon>
        <taxon>Neurospora</taxon>
    </lineage>
</organism>
<keyword evidence="1" id="KW-1133">Transmembrane helix</keyword>
<name>A0AAJ0MTT9_9PEZI</name>
<dbReference type="EMBL" id="JAULSX010000002">
    <property type="protein sequence ID" value="KAK3497347.1"/>
    <property type="molecule type" value="Genomic_DNA"/>
</dbReference>
<gene>
    <name evidence="2" type="ORF">B0T23DRAFT_81581</name>
</gene>
<protein>
    <submittedName>
        <fullName evidence="2">Uncharacterized protein</fullName>
    </submittedName>
</protein>
<dbReference type="GeneID" id="87879459"/>
<proteinExistence type="predicted"/>
<comment type="caution">
    <text evidence="2">The sequence shown here is derived from an EMBL/GenBank/DDBJ whole genome shotgun (WGS) entry which is preliminary data.</text>
</comment>
<evidence type="ECO:0000256" key="1">
    <source>
        <dbReference type="SAM" id="Phobius"/>
    </source>
</evidence>
<reference evidence="2 3" key="1">
    <citation type="journal article" date="2023" name="Mol. Phylogenet. Evol.">
        <title>Genome-scale phylogeny and comparative genomics of the fungal order Sordariales.</title>
        <authorList>
            <person name="Hensen N."/>
            <person name="Bonometti L."/>
            <person name="Westerberg I."/>
            <person name="Brannstrom I.O."/>
            <person name="Guillou S."/>
            <person name="Cros-Aarteil S."/>
            <person name="Calhoun S."/>
            <person name="Haridas S."/>
            <person name="Kuo A."/>
            <person name="Mondo S."/>
            <person name="Pangilinan J."/>
            <person name="Riley R."/>
            <person name="LaButti K."/>
            <person name="Andreopoulos B."/>
            <person name="Lipzen A."/>
            <person name="Chen C."/>
            <person name="Yan M."/>
            <person name="Daum C."/>
            <person name="Ng V."/>
            <person name="Clum A."/>
            <person name="Steindorff A."/>
            <person name="Ohm R.A."/>
            <person name="Martin F."/>
            <person name="Silar P."/>
            <person name="Natvig D.O."/>
            <person name="Lalanne C."/>
            <person name="Gautier V."/>
            <person name="Ament-Velasquez S.L."/>
            <person name="Kruys A."/>
            <person name="Hutchinson M.I."/>
            <person name="Powell A.J."/>
            <person name="Barry K."/>
            <person name="Miller A.N."/>
            <person name="Grigoriev I.V."/>
            <person name="Debuchy R."/>
            <person name="Gladieux P."/>
            <person name="Hiltunen Thoren M."/>
            <person name="Johannesson H."/>
        </authorList>
    </citation>
    <scope>NUCLEOTIDE SEQUENCE [LARGE SCALE GENOMIC DNA]</scope>
    <source>
        <strain evidence="2 3">FGSC 10403</strain>
    </source>
</reference>
<dbReference type="AlphaFoldDB" id="A0AAJ0MTT9"/>
<keyword evidence="3" id="KW-1185">Reference proteome</keyword>
<keyword evidence="1" id="KW-0472">Membrane</keyword>
<evidence type="ECO:0000313" key="2">
    <source>
        <dbReference type="EMBL" id="KAK3497347.1"/>
    </source>
</evidence>
<keyword evidence="1" id="KW-0812">Transmembrane</keyword>
<dbReference type="RefSeq" id="XP_062695611.1">
    <property type="nucleotide sequence ID" value="XM_062841837.1"/>
</dbReference>